<dbReference type="GO" id="GO:0097367">
    <property type="term" value="F:carbohydrate derivative binding"/>
    <property type="evidence" value="ECO:0007669"/>
    <property type="project" value="InterPro"/>
</dbReference>
<comment type="catalytic activity">
    <reaction evidence="6 7 8">
        <text>alpha-D-glucose 6-phosphate = beta-D-fructose 6-phosphate</text>
        <dbReference type="Rhea" id="RHEA:11816"/>
        <dbReference type="ChEBI" id="CHEBI:57634"/>
        <dbReference type="ChEBI" id="CHEBI:58225"/>
        <dbReference type="EC" id="5.3.1.9"/>
    </reaction>
</comment>
<dbReference type="FunFam" id="3.40.50.10490:FF:000004">
    <property type="entry name" value="Glucose-6-phosphate isomerase"/>
    <property type="match status" value="1"/>
</dbReference>
<dbReference type="RefSeq" id="WP_069186537.1">
    <property type="nucleotide sequence ID" value="NZ_FLYE01000005.1"/>
</dbReference>
<dbReference type="PROSITE" id="PS51463">
    <property type="entry name" value="P_GLUCOSE_ISOMERASE_3"/>
    <property type="match status" value="1"/>
</dbReference>
<dbReference type="CDD" id="cd05015">
    <property type="entry name" value="SIS_PGI_1"/>
    <property type="match status" value="1"/>
</dbReference>
<evidence type="ECO:0000256" key="6">
    <source>
        <dbReference type="ARBA" id="ARBA00029321"/>
    </source>
</evidence>
<dbReference type="HAMAP" id="MF_00473">
    <property type="entry name" value="G6P_isomerase"/>
    <property type="match status" value="1"/>
</dbReference>
<keyword evidence="4 7" id="KW-0324">Glycolysis</keyword>
<evidence type="ECO:0000313" key="10">
    <source>
        <dbReference type="Proteomes" id="UP000231658"/>
    </source>
</evidence>
<dbReference type="InterPro" id="IPR001672">
    <property type="entry name" value="G6P_Isomerase"/>
</dbReference>
<dbReference type="PANTHER" id="PTHR11469">
    <property type="entry name" value="GLUCOSE-6-PHOSPHATE ISOMERASE"/>
    <property type="match status" value="1"/>
</dbReference>
<dbReference type="UniPathway" id="UPA00109">
    <property type="reaction ID" value="UER00181"/>
</dbReference>
<dbReference type="Proteomes" id="UP000231658">
    <property type="component" value="Unassembled WGS sequence"/>
</dbReference>
<comment type="similarity">
    <text evidence="2 7 8">Belongs to the GPI family.</text>
</comment>
<evidence type="ECO:0000256" key="8">
    <source>
        <dbReference type="RuleBase" id="RU000612"/>
    </source>
</evidence>
<evidence type="ECO:0000256" key="1">
    <source>
        <dbReference type="ARBA" id="ARBA00004926"/>
    </source>
</evidence>
<dbReference type="InterPro" id="IPR023096">
    <property type="entry name" value="G6P_Isomerase_C"/>
</dbReference>
<dbReference type="GO" id="GO:0006096">
    <property type="term" value="P:glycolytic process"/>
    <property type="evidence" value="ECO:0007669"/>
    <property type="project" value="UniProtKB-UniRule"/>
</dbReference>
<dbReference type="PROSITE" id="PS00765">
    <property type="entry name" value="P_GLUCOSE_ISOMERASE_1"/>
    <property type="match status" value="1"/>
</dbReference>
<dbReference type="UniPathway" id="UPA00138"/>
<evidence type="ECO:0000256" key="7">
    <source>
        <dbReference type="HAMAP-Rule" id="MF_00473"/>
    </source>
</evidence>
<dbReference type="GO" id="GO:0048029">
    <property type="term" value="F:monosaccharide binding"/>
    <property type="evidence" value="ECO:0007669"/>
    <property type="project" value="TreeGrafter"/>
</dbReference>
<feature type="active site" description="Proton donor" evidence="7">
    <location>
        <position position="352"/>
    </location>
</feature>
<keyword evidence="7" id="KW-0963">Cytoplasm</keyword>
<comment type="pathway">
    <text evidence="1 7 8">Carbohydrate degradation; glycolysis; D-glyceraldehyde 3-phosphate and glycerone phosphate from D-glucose: step 2/4.</text>
</comment>
<evidence type="ECO:0000256" key="4">
    <source>
        <dbReference type="ARBA" id="ARBA00023152"/>
    </source>
</evidence>
<dbReference type="NCBIfam" id="NF001211">
    <property type="entry name" value="PRK00179.1"/>
    <property type="match status" value="1"/>
</dbReference>
<dbReference type="EMBL" id="FLYE01000005">
    <property type="protein sequence ID" value="SCA55835.1"/>
    <property type="molecule type" value="Genomic_DNA"/>
</dbReference>
<name>A0A1C3RF01_9PROT</name>
<feature type="active site" evidence="7">
    <location>
        <position position="383"/>
    </location>
</feature>
<dbReference type="GO" id="GO:0004347">
    <property type="term" value="F:glucose-6-phosphate isomerase activity"/>
    <property type="evidence" value="ECO:0007669"/>
    <property type="project" value="UniProtKB-UniRule"/>
</dbReference>
<keyword evidence="5 7" id="KW-0413">Isomerase</keyword>
<feature type="active site" evidence="7">
    <location>
        <position position="511"/>
    </location>
</feature>
<dbReference type="EC" id="5.3.1.9" evidence="7"/>
<dbReference type="InterPro" id="IPR035482">
    <property type="entry name" value="SIS_PGI_2"/>
</dbReference>
<evidence type="ECO:0000256" key="2">
    <source>
        <dbReference type="ARBA" id="ARBA00006604"/>
    </source>
</evidence>
<dbReference type="Gene3D" id="1.10.1390.10">
    <property type="match status" value="1"/>
</dbReference>
<dbReference type="InterPro" id="IPR046348">
    <property type="entry name" value="SIS_dom_sf"/>
</dbReference>
<keyword evidence="3 7" id="KW-0312">Gluconeogenesis</keyword>
<dbReference type="Pfam" id="PF00342">
    <property type="entry name" value="PGI"/>
    <property type="match status" value="1"/>
</dbReference>
<dbReference type="PROSITE" id="PS00174">
    <property type="entry name" value="P_GLUCOSE_ISOMERASE_2"/>
    <property type="match status" value="1"/>
</dbReference>
<sequence>MSALTQSTAWQALEAHHREIKPLHMRDLFEQDPERFEKFSERSTGLLLDYSKNRITEETMKLLSNLADECGVLKARDRMFAGEHINMTEDRAVFHVALRNRSERPMMVDGRDVMPDVRDVLNKMRRFTQDVRSGTWRGVTGRHIKTVVNIGIGGSDLGVIMALQSLRSYQRDDLSPRFISNVDSSHLVETLRNLDPETTLFIVASKTFTTQETMLNATSARSWLVKRLGSGAVSKHFVAVSTNEEKVADFGIDTDYMFPFWDWVGGRYSTWSAIGLAIALVIGMDKFEEMLEGAHAMDEHFRTSPIEHNMPVIMALLGVWYSNFFGWSTHAVLPYDQYLTRFPQYLQQVDMESNGKRVDLEGRPVDYSTGPIVFGHAGTNAQHSFFQLLHQGSWKCSMDFIGVANNHHPLREHQTILLSNFLAQTKALMRGKTEDEVRAELKAEGLSDEKIDLVAPHKTFPGNKPTNSIILPLVTPFTIGQLLALYEHKIFVQGILWNINSFDQWGVELGKELASEIKPKLMGEVPIMDEDSSTAGLIHYMKRLKKEFI</sequence>
<proteinExistence type="inferred from homology"/>
<gene>
    <name evidence="7 9" type="primary">pgi</name>
    <name evidence="9" type="ORF">MTBPR1_130031</name>
</gene>
<dbReference type="SUPFAM" id="SSF53697">
    <property type="entry name" value="SIS domain"/>
    <property type="match status" value="1"/>
</dbReference>
<keyword evidence="10" id="KW-1185">Reference proteome</keyword>
<comment type="function">
    <text evidence="7">Catalyzes the reversible isomerization of glucose-6-phosphate to fructose-6-phosphate.</text>
</comment>
<reference evidence="9 10" key="1">
    <citation type="submission" date="2016-07" db="EMBL/GenBank/DDBJ databases">
        <authorList>
            <person name="Lefevre C.T."/>
        </authorList>
    </citation>
    <scope>NUCLEOTIDE SEQUENCE [LARGE SCALE GENOMIC DNA]</scope>
    <source>
        <strain evidence="9">PR1</strain>
    </source>
</reference>
<evidence type="ECO:0000256" key="3">
    <source>
        <dbReference type="ARBA" id="ARBA00022432"/>
    </source>
</evidence>
<dbReference type="PRINTS" id="PR00662">
    <property type="entry name" value="G6PISOMERASE"/>
</dbReference>
<evidence type="ECO:0000256" key="5">
    <source>
        <dbReference type="ARBA" id="ARBA00023235"/>
    </source>
</evidence>
<dbReference type="GO" id="GO:0051156">
    <property type="term" value="P:glucose 6-phosphate metabolic process"/>
    <property type="evidence" value="ECO:0007669"/>
    <property type="project" value="TreeGrafter"/>
</dbReference>
<organism evidence="9 10">
    <name type="scientific">Candidatus Terasakiella magnetica</name>
    <dbReference type="NCBI Taxonomy" id="1867952"/>
    <lineage>
        <taxon>Bacteria</taxon>
        <taxon>Pseudomonadati</taxon>
        <taxon>Pseudomonadota</taxon>
        <taxon>Alphaproteobacteria</taxon>
        <taxon>Rhodospirillales</taxon>
        <taxon>Terasakiellaceae</taxon>
        <taxon>Terasakiella</taxon>
    </lineage>
</organism>
<dbReference type="PANTHER" id="PTHR11469:SF1">
    <property type="entry name" value="GLUCOSE-6-PHOSPHATE ISOMERASE"/>
    <property type="match status" value="1"/>
</dbReference>
<dbReference type="InterPro" id="IPR035476">
    <property type="entry name" value="SIS_PGI_1"/>
</dbReference>
<evidence type="ECO:0000313" key="9">
    <source>
        <dbReference type="EMBL" id="SCA55835.1"/>
    </source>
</evidence>
<comment type="subcellular location">
    <subcellularLocation>
        <location evidence="7">Cytoplasm</location>
    </subcellularLocation>
</comment>
<dbReference type="Gene3D" id="3.40.50.10490">
    <property type="entry name" value="Glucose-6-phosphate isomerase like protein, domain 1"/>
    <property type="match status" value="2"/>
</dbReference>
<dbReference type="OrthoDB" id="140919at2"/>
<dbReference type="AlphaFoldDB" id="A0A1C3RF01"/>
<protein>
    <recommendedName>
        <fullName evidence="7">Glucose-6-phosphate isomerase</fullName>
        <shortName evidence="7">GPI</shortName>
        <ecNumber evidence="7">5.3.1.9</ecNumber>
    </recommendedName>
    <alternativeName>
        <fullName evidence="7">Phosphoglucose isomerase</fullName>
        <shortName evidence="7">PGI</shortName>
    </alternativeName>
    <alternativeName>
        <fullName evidence="7">Phosphohexose isomerase</fullName>
        <shortName evidence="7">PHI</shortName>
    </alternativeName>
</protein>
<dbReference type="CDD" id="cd05016">
    <property type="entry name" value="SIS_PGI_2"/>
    <property type="match status" value="1"/>
</dbReference>
<dbReference type="GO" id="GO:0006094">
    <property type="term" value="P:gluconeogenesis"/>
    <property type="evidence" value="ECO:0007669"/>
    <property type="project" value="UniProtKB-UniRule"/>
</dbReference>
<comment type="pathway">
    <text evidence="7">Carbohydrate biosynthesis; gluconeogenesis.</text>
</comment>
<dbReference type="GO" id="GO:0005829">
    <property type="term" value="C:cytosol"/>
    <property type="evidence" value="ECO:0007669"/>
    <property type="project" value="TreeGrafter"/>
</dbReference>
<dbReference type="STRING" id="1867952.MTBPR1_130031"/>
<accession>A0A1C3RF01</accession>
<dbReference type="InterPro" id="IPR018189">
    <property type="entry name" value="Phosphoglucose_isomerase_CS"/>
</dbReference>